<sequence length="557" mass="57041">MCTVGRRVGGNHDRSPDPAGMPRFRRPQSPATSASTAAGDPASGGAGIETVLAGYRLIRRLATGERADVYLATAHVDPAATPPIGATSSGSLVVVRVYGPAADEEAIANEMLAMEHDGSGATPALLDVAGLAEGRCCLVVERIAGMSLAAVLADGGLLPGQAVTALAPIVVAVRELAGRGLVHTRLDLVDVTIDADGRPRLLGLGALARLDRAAAAGVRADLLRTGHAALLRLIGDVAAATRDRRAFDGVIRIARDALEARPFVPRELELEQALFDVAAPLPLPGRPSEATLRREVPSRVVGVAAPSTAPGPAQTRAAETDADDLADARAGRPGRWARLAAIAQLPTGAAAEMAEALDHDPRAALTGRLGDVVRRRRGALLTGGFVGAGALVVLLTAVPPSAADPSSRPRDESAASIAPSHEPESPPPSPEPDGGGSDAEQAAVATDPGAAEPDADDAITAAAALLEIRTSCLASRDLACLDAVVQPGSPIEARDRAAIERGDTSAEAQADLDAIRVVADLGDAVVVSVPDVAGEREPASLLIMRSEAGWRLREWFD</sequence>
<dbReference type="Gene3D" id="1.10.510.10">
    <property type="entry name" value="Transferase(Phosphotransferase) domain 1"/>
    <property type="match status" value="1"/>
</dbReference>
<proteinExistence type="predicted"/>
<dbReference type="STRING" id="589382.SAMN04489721_1224"/>
<feature type="compositionally biased region" description="Low complexity" evidence="1">
    <location>
        <begin position="29"/>
        <end position="41"/>
    </location>
</feature>
<accession>A0A1H1RRL1</accession>
<gene>
    <name evidence="2" type="ORF">SAMN04489721_1224</name>
</gene>
<dbReference type="InterPro" id="IPR011009">
    <property type="entry name" value="Kinase-like_dom_sf"/>
</dbReference>
<dbReference type="SUPFAM" id="SSF56112">
    <property type="entry name" value="Protein kinase-like (PK-like)"/>
    <property type="match status" value="1"/>
</dbReference>
<evidence type="ECO:0000256" key="1">
    <source>
        <dbReference type="SAM" id="MobiDB-lite"/>
    </source>
</evidence>
<feature type="region of interest" description="Disordered" evidence="1">
    <location>
        <begin position="400"/>
        <end position="454"/>
    </location>
</feature>
<protein>
    <recommendedName>
        <fullName evidence="4">Protein kinase domain-containing protein</fullName>
    </recommendedName>
</protein>
<evidence type="ECO:0000313" key="2">
    <source>
        <dbReference type="EMBL" id="SDS38176.1"/>
    </source>
</evidence>
<organism evidence="2 3">
    <name type="scientific">Agromyces flavus</name>
    <dbReference type="NCBI Taxonomy" id="589382"/>
    <lineage>
        <taxon>Bacteria</taxon>
        <taxon>Bacillati</taxon>
        <taxon>Actinomycetota</taxon>
        <taxon>Actinomycetes</taxon>
        <taxon>Micrococcales</taxon>
        <taxon>Microbacteriaceae</taxon>
        <taxon>Agromyces</taxon>
    </lineage>
</organism>
<feature type="region of interest" description="Disordered" evidence="1">
    <location>
        <begin position="304"/>
        <end position="323"/>
    </location>
</feature>
<feature type="region of interest" description="Disordered" evidence="1">
    <location>
        <begin position="1"/>
        <end position="43"/>
    </location>
</feature>
<evidence type="ECO:0000313" key="3">
    <source>
        <dbReference type="Proteomes" id="UP000199482"/>
    </source>
</evidence>
<evidence type="ECO:0008006" key="4">
    <source>
        <dbReference type="Google" id="ProtNLM"/>
    </source>
</evidence>
<feature type="compositionally biased region" description="Low complexity" evidence="1">
    <location>
        <begin position="445"/>
        <end position="454"/>
    </location>
</feature>
<reference evidence="3" key="1">
    <citation type="submission" date="2016-10" db="EMBL/GenBank/DDBJ databases">
        <authorList>
            <person name="Varghese N."/>
            <person name="Submissions S."/>
        </authorList>
    </citation>
    <scope>NUCLEOTIDE SEQUENCE [LARGE SCALE GENOMIC DNA]</scope>
    <source>
        <strain evidence="3">CPCC 202695</strain>
    </source>
</reference>
<dbReference type="EMBL" id="LT629755">
    <property type="protein sequence ID" value="SDS38176.1"/>
    <property type="molecule type" value="Genomic_DNA"/>
</dbReference>
<dbReference type="AlphaFoldDB" id="A0A1H1RRL1"/>
<dbReference type="Proteomes" id="UP000199482">
    <property type="component" value="Chromosome I"/>
</dbReference>
<name>A0A1H1RRL1_9MICO</name>